<organism evidence="1 2">
    <name type="scientific">Hyalomma asiaticum</name>
    <name type="common">Tick</name>
    <dbReference type="NCBI Taxonomy" id="266040"/>
    <lineage>
        <taxon>Eukaryota</taxon>
        <taxon>Metazoa</taxon>
        <taxon>Ecdysozoa</taxon>
        <taxon>Arthropoda</taxon>
        <taxon>Chelicerata</taxon>
        <taxon>Arachnida</taxon>
        <taxon>Acari</taxon>
        <taxon>Parasitiformes</taxon>
        <taxon>Ixodida</taxon>
        <taxon>Ixodoidea</taxon>
        <taxon>Ixodidae</taxon>
        <taxon>Hyalomminae</taxon>
        <taxon>Hyalomma</taxon>
    </lineage>
</organism>
<dbReference type="Proteomes" id="UP000821845">
    <property type="component" value="Chromosome 2"/>
</dbReference>
<reference evidence="1" key="1">
    <citation type="submission" date="2020-05" db="EMBL/GenBank/DDBJ databases">
        <title>Large-scale comparative analyses of tick genomes elucidate their genetic diversity and vector capacities.</title>
        <authorList>
            <person name="Jia N."/>
            <person name="Wang J."/>
            <person name="Shi W."/>
            <person name="Du L."/>
            <person name="Sun Y."/>
            <person name="Zhan W."/>
            <person name="Jiang J."/>
            <person name="Wang Q."/>
            <person name="Zhang B."/>
            <person name="Ji P."/>
            <person name="Sakyi L.B."/>
            <person name="Cui X."/>
            <person name="Yuan T."/>
            <person name="Jiang B."/>
            <person name="Yang W."/>
            <person name="Lam T.T.-Y."/>
            <person name="Chang Q."/>
            <person name="Ding S."/>
            <person name="Wang X."/>
            <person name="Zhu J."/>
            <person name="Ruan X."/>
            <person name="Zhao L."/>
            <person name="Wei J."/>
            <person name="Que T."/>
            <person name="Du C."/>
            <person name="Cheng J."/>
            <person name="Dai P."/>
            <person name="Han X."/>
            <person name="Huang E."/>
            <person name="Gao Y."/>
            <person name="Liu J."/>
            <person name="Shao H."/>
            <person name="Ye R."/>
            <person name="Li L."/>
            <person name="Wei W."/>
            <person name="Wang X."/>
            <person name="Wang C."/>
            <person name="Yang T."/>
            <person name="Huo Q."/>
            <person name="Li W."/>
            <person name="Guo W."/>
            <person name="Chen H."/>
            <person name="Zhou L."/>
            <person name="Ni X."/>
            <person name="Tian J."/>
            <person name="Zhou Y."/>
            <person name="Sheng Y."/>
            <person name="Liu T."/>
            <person name="Pan Y."/>
            <person name="Xia L."/>
            <person name="Li J."/>
            <person name="Zhao F."/>
            <person name="Cao W."/>
        </authorList>
    </citation>
    <scope>NUCLEOTIDE SEQUENCE</scope>
    <source>
        <strain evidence="1">Hyas-2018</strain>
    </source>
</reference>
<evidence type="ECO:0000313" key="1">
    <source>
        <dbReference type="EMBL" id="KAH6939812.1"/>
    </source>
</evidence>
<dbReference type="EMBL" id="CM023482">
    <property type="protein sequence ID" value="KAH6939812.1"/>
    <property type="molecule type" value="Genomic_DNA"/>
</dbReference>
<keyword evidence="2" id="KW-1185">Reference proteome</keyword>
<evidence type="ECO:0000313" key="2">
    <source>
        <dbReference type="Proteomes" id="UP000821845"/>
    </source>
</evidence>
<protein>
    <submittedName>
        <fullName evidence="1">Uncharacterized protein</fullName>
    </submittedName>
</protein>
<proteinExistence type="predicted"/>
<accession>A0ACB7SX58</accession>
<name>A0ACB7SX58_HYAAI</name>
<sequence>MSRPKTRITEESKIKVHRHRTRDADRQGTRRSSRTSSSSSKNYDMGPVGKASLRSSGHASSQILEADRSSDQNVRDSMSLDETRGLVVTASEVLIFAGERGRHNVVVTTTETPRRRKRSASSDSSNVVEKAAKKRRKSEDLLRYNGRIRRRTSSSTITNKGTTSNCSYKYKSPIENPPLRPSGPPKSQELEARESSDRSVGELWRGPTQIK</sequence>
<gene>
    <name evidence="1" type="ORF">HPB50_021751</name>
</gene>
<comment type="caution">
    <text evidence="1">The sequence shown here is derived from an EMBL/GenBank/DDBJ whole genome shotgun (WGS) entry which is preliminary data.</text>
</comment>